<keyword evidence="5 6" id="KW-0472">Membrane</keyword>
<feature type="transmembrane region" description="Helical" evidence="6">
    <location>
        <begin position="730"/>
        <end position="753"/>
    </location>
</feature>
<sequence>MLRSYIIVAVRNLFKHKLFSILNILGLSIGIAFFTFLILIVRYEWSFDQQYPLHQRTYRVVEHIQKGGTGEKSASMPVMFGPHLQQKYPELVENYVRLFNFQTNNHTLEYQEKTFISERLYYTDPSYLSLFPLSFKEGSLEQPLNEAKQAIISTKVAQELFGNESPIGKFIKHRRGQSVKITGVFVPSSQPTHLAPDVLISLSTLDYGREGSFNQKGNKQWLWNPCWTYLLLKEGRQPEEVEYHFEEIIEEKYPKELQGYTSIYLQPLTEIHLFSKLDYELSPNGDIIYIYIFALLAIVVLVIAGINFSNLSMARYSSRFREIGIRKSIGATDLELVDLFLVETLLICFVSMFFALLLSESIMSLLTYFDEQYLLYYQDNMRTVIACIIASGLVVGILASIYPIHYILGRDPSRILQNKRSTYIKGTHFRKGMIVTQIALTIFLVMSSIVSIKQFNHLTSASLGFDSNNIMVVPLGDMRFEHSFDTLKAELLASPDITAITAMDFLLGAAHQTHFFLGSDSANTHKSSYLVPGMAVRDGFFDTFNIPLLAGRRFSSEQNDGAKEVIINHAMSKILGYHNPENALGQLFYFPHRKDKQVITGVVPDINYRSLHEPSGPFVFFIHEQKSNKSYRSNYLFLRMKRSNPRSITKHINQVWRKLGKKEKANTFLLKSSLKKLYFQEVKLVRISLFFSAVGILITVLGLFGLSFFEVSKKAKEVAIRKSLGATNPAIMLFLTKEFITLVLIAITVAWPISYAILQNWLNGFPSSTSVGWEAFAISGITALLVMLTTVSYHTIKAGLKNPVEDL</sequence>
<keyword evidence="3 6" id="KW-0812">Transmembrane</keyword>
<evidence type="ECO:0000313" key="10">
    <source>
        <dbReference type="Proteomes" id="UP001500298"/>
    </source>
</evidence>
<dbReference type="PANTHER" id="PTHR30572">
    <property type="entry name" value="MEMBRANE COMPONENT OF TRANSPORTER-RELATED"/>
    <property type="match status" value="1"/>
</dbReference>
<dbReference type="PANTHER" id="PTHR30572:SF18">
    <property type="entry name" value="ABC-TYPE MACROLIDE FAMILY EXPORT SYSTEM PERMEASE COMPONENT 2"/>
    <property type="match status" value="1"/>
</dbReference>
<evidence type="ECO:0000313" key="9">
    <source>
        <dbReference type="EMBL" id="GAA4848125.1"/>
    </source>
</evidence>
<comment type="subcellular location">
    <subcellularLocation>
        <location evidence="1">Cell membrane</location>
        <topology evidence="1">Multi-pass membrane protein</topology>
    </subcellularLocation>
</comment>
<feature type="transmembrane region" description="Helical" evidence="6">
    <location>
        <begin position="773"/>
        <end position="793"/>
    </location>
</feature>
<feature type="domain" description="ABC3 transporter permease C-terminal" evidence="7">
    <location>
        <begin position="295"/>
        <end position="411"/>
    </location>
</feature>
<feature type="domain" description="ABC3 transporter permease C-terminal" evidence="7">
    <location>
        <begin position="690"/>
        <end position="797"/>
    </location>
</feature>
<keyword evidence="4 6" id="KW-1133">Transmembrane helix</keyword>
<evidence type="ECO:0000256" key="1">
    <source>
        <dbReference type="ARBA" id="ARBA00004651"/>
    </source>
</evidence>
<feature type="transmembrane region" description="Helical" evidence="6">
    <location>
        <begin position="383"/>
        <end position="408"/>
    </location>
</feature>
<evidence type="ECO:0000256" key="6">
    <source>
        <dbReference type="SAM" id="Phobius"/>
    </source>
</evidence>
<evidence type="ECO:0000256" key="2">
    <source>
        <dbReference type="ARBA" id="ARBA00022475"/>
    </source>
</evidence>
<organism evidence="9 10">
    <name type="scientific">Algivirga pacifica</name>
    <dbReference type="NCBI Taxonomy" id="1162670"/>
    <lineage>
        <taxon>Bacteria</taxon>
        <taxon>Pseudomonadati</taxon>
        <taxon>Bacteroidota</taxon>
        <taxon>Cytophagia</taxon>
        <taxon>Cytophagales</taxon>
        <taxon>Flammeovirgaceae</taxon>
        <taxon>Algivirga</taxon>
    </lineage>
</organism>
<dbReference type="RefSeq" id="WP_345374368.1">
    <property type="nucleotide sequence ID" value="NZ_BAABJX010000058.1"/>
</dbReference>
<feature type="transmembrane region" description="Helical" evidence="6">
    <location>
        <begin position="288"/>
        <end position="311"/>
    </location>
</feature>
<gene>
    <name evidence="9" type="ORF">GCM10023331_36050</name>
</gene>
<evidence type="ECO:0000256" key="4">
    <source>
        <dbReference type="ARBA" id="ARBA00022989"/>
    </source>
</evidence>
<dbReference type="Proteomes" id="UP001500298">
    <property type="component" value="Unassembled WGS sequence"/>
</dbReference>
<dbReference type="EMBL" id="BAABJX010000058">
    <property type="protein sequence ID" value="GAA4848125.1"/>
    <property type="molecule type" value="Genomic_DNA"/>
</dbReference>
<accession>A0ABP9DM24</accession>
<evidence type="ECO:0000256" key="3">
    <source>
        <dbReference type="ARBA" id="ARBA00022692"/>
    </source>
</evidence>
<proteinExistence type="predicted"/>
<feature type="transmembrane region" description="Helical" evidence="6">
    <location>
        <begin position="336"/>
        <end position="358"/>
    </location>
</feature>
<dbReference type="InterPro" id="IPR025857">
    <property type="entry name" value="MacB_PCD"/>
</dbReference>
<evidence type="ECO:0000259" key="8">
    <source>
        <dbReference type="Pfam" id="PF12704"/>
    </source>
</evidence>
<keyword evidence="10" id="KW-1185">Reference proteome</keyword>
<evidence type="ECO:0000259" key="7">
    <source>
        <dbReference type="Pfam" id="PF02687"/>
    </source>
</evidence>
<reference evidence="10" key="1">
    <citation type="journal article" date="2019" name="Int. J. Syst. Evol. Microbiol.">
        <title>The Global Catalogue of Microorganisms (GCM) 10K type strain sequencing project: providing services to taxonomists for standard genome sequencing and annotation.</title>
        <authorList>
            <consortium name="The Broad Institute Genomics Platform"/>
            <consortium name="The Broad Institute Genome Sequencing Center for Infectious Disease"/>
            <person name="Wu L."/>
            <person name="Ma J."/>
        </authorList>
    </citation>
    <scope>NUCLEOTIDE SEQUENCE [LARGE SCALE GENOMIC DNA]</scope>
    <source>
        <strain evidence="10">JCM 18326</strain>
    </source>
</reference>
<feature type="domain" description="MacB-like periplasmic core" evidence="8">
    <location>
        <begin position="20"/>
        <end position="242"/>
    </location>
</feature>
<dbReference type="Pfam" id="PF12704">
    <property type="entry name" value="MacB_PCD"/>
    <property type="match status" value="1"/>
</dbReference>
<dbReference type="InterPro" id="IPR003838">
    <property type="entry name" value="ABC3_permease_C"/>
</dbReference>
<evidence type="ECO:0000256" key="5">
    <source>
        <dbReference type="ARBA" id="ARBA00023136"/>
    </source>
</evidence>
<feature type="transmembrane region" description="Helical" evidence="6">
    <location>
        <begin position="21"/>
        <end position="43"/>
    </location>
</feature>
<protein>
    <submittedName>
        <fullName evidence="9">ABC transporter permease</fullName>
    </submittedName>
</protein>
<name>A0ABP9DM24_9BACT</name>
<feature type="transmembrane region" description="Helical" evidence="6">
    <location>
        <begin position="689"/>
        <end position="709"/>
    </location>
</feature>
<feature type="transmembrane region" description="Helical" evidence="6">
    <location>
        <begin position="429"/>
        <end position="450"/>
    </location>
</feature>
<dbReference type="InterPro" id="IPR050250">
    <property type="entry name" value="Macrolide_Exporter_MacB"/>
</dbReference>
<keyword evidence="2" id="KW-1003">Cell membrane</keyword>
<dbReference type="Pfam" id="PF02687">
    <property type="entry name" value="FtsX"/>
    <property type="match status" value="2"/>
</dbReference>
<comment type="caution">
    <text evidence="9">The sequence shown here is derived from an EMBL/GenBank/DDBJ whole genome shotgun (WGS) entry which is preliminary data.</text>
</comment>